<organism evidence="4 5">
    <name type="scientific">Phytophthora rubi</name>
    <dbReference type="NCBI Taxonomy" id="129364"/>
    <lineage>
        <taxon>Eukaryota</taxon>
        <taxon>Sar</taxon>
        <taxon>Stramenopiles</taxon>
        <taxon>Oomycota</taxon>
        <taxon>Peronosporomycetes</taxon>
        <taxon>Peronosporales</taxon>
        <taxon>Peronosporaceae</taxon>
        <taxon>Phytophthora</taxon>
    </lineage>
</organism>
<dbReference type="InterPro" id="IPR043128">
    <property type="entry name" value="Rev_trsase/Diguanyl_cyclase"/>
</dbReference>
<keyword evidence="2" id="KW-0479">Metal-binding</keyword>
<evidence type="ECO:0000259" key="3">
    <source>
        <dbReference type="Pfam" id="PF13359"/>
    </source>
</evidence>
<dbReference type="PANTHER" id="PTHR45643:SF1">
    <property type="entry name" value="CHROMO DOMAIN-CONTAINING PROTEIN"/>
    <property type="match status" value="1"/>
</dbReference>
<feature type="domain" description="DDE Tnp4" evidence="3">
    <location>
        <begin position="42"/>
        <end position="108"/>
    </location>
</feature>
<name>A0A6A3MJM0_9STRA</name>
<sequence length="207" mass="23602">MVYDKIKTKMAFDQRMVEIYKERSSEAIFNKVGRLSKCFGFIDGTIRQTCRPVRFQDQLYSGHKRKHGIKFQNITMANGMIVSMFGPIEGRRHDSFMLEESKVMSEMSRMCCARSVLLHRATSTTSLCTVALRTDSAPSTYIFGICASKSGVRVDPEKISSICSWPMPKNQTELRQWLGLANYLHKYTKDYAGLIQPMSSLLKKDVA</sequence>
<gene>
    <name evidence="4" type="ORF">PR001_g10946</name>
</gene>
<evidence type="ECO:0000256" key="1">
    <source>
        <dbReference type="ARBA" id="ARBA00001968"/>
    </source>
</evidence>
<comment type="caution">
    <text evidence="4">The sequence shown here is derived from an EMBL/GenBank/DDBJ whole genome shotgun (WGS) entry which is preliminary data.</text>
</comment>
<reference evidence="4 5" key="1">
    <citation type="submission" date="2018-09" db="EMBL/GenBank/DDBJ databases">
        <title>Genomic investigation of the strawberry pathogen Phytophthora fragariae indicates pathogenicity is determined by transcriptional variation in three key races.</title>
        <authorList>
            <person name="Adams T.M."/>
            <person name="Armitage A.D."/>
            <person name="Sobczyk M.K."/>
            <person name="Bates H.J."/>
            <person name="Dunwell J.M."/>
            <person name="Nellist C.F."/>
            <person name="Harrison R.J."/>
        </authorList>
    </citation>
    <scope>NUCLEOTIDE SEQUENCE [LARGE SCALE GENOMIC DNA]</scope>
    <source>
        <strain evidence="4 5">SCRP249</strain>
    </source>
</reference>
<dbReference type="PANTHER" id="PTHR45643">
    <property type="entry name" value="REVERSE TRANSCRIPTASE"/>
    <property type="match status" value="1"/>
</dbReference>
<dbReference type="AlphaFoldDB" id="A0A6A3MJM0"/>
<protein>
    <recommendedName>
        <fullName evidence="3">DDE Tnp4 domain-containing protein</fullName>
    </recommendedName>
</protein>
<dbReference type="InterPro" id="IPR043502">
    <property type="entry name" value="DNA/RNA_pol_sf"/>
</dbReference>
<dbReference type="GO" id="GO:0046872">
    <property type="term" value="F:metal ion binding"/>
    <property type="evidence" value="ECO:0007669"/>
    <property type="project" value="UniProtKB-KW"/>
</dbReference>
<dbReference type="EMBL" id="QXFV01000660">
    <property type="protein sequence ID" value="KAE9031696.1"/>
    <property type="molecule type" value="Genomic_DNA"/>
</dbReference>
<evidence type="ECO:0000256" key="2">
    <source>
        <dbReference type="ARBA" id="ARBA00022723"/>
    </source>
</evidence>
<dbReference type="InterPro" id="IPR027806">
    <property type="entry name" value="HARBI1_dom"/>
</dbReference>
<proteinExistence type="predicted"/>
<dbReference type="Proteomes" id="UP000429607">
    <property type="component" value="Unassembled WGS sequence"/>
</dbReference>
<evidence type="ECO:0000313" key="4">
    <source>
        <dbReference type="EMBL" id="KAE9031696.1"/>
    </source>
</evidence>
<dbReference type="Gene3D" id="3.30.70.270">
    <property type="match status" value="1"/>
</dbReference>
<comment type="cofactor">
    <cofactor evidence="1">
        <name>a divalent metal cation</name>
        <dbReference type="ChEBI" id="CHEBI:60240"/>
    </cofactor>
</comment>
<evidence type="ECO:0000313" key="5">
    <source>
        <dbReference type="Proteomes" id="UP000429607"/>
    </source>
</evidence>
<accession>A0A6A3MJM0</accession>
<dbReference type="Pfam" id="PF13359">
    <property type="entry name" value="DDE_Tnp_4"/>
    <property type="match status" value="1"/>
</dbReference>
<dbReference type="SUPFAM" id="SSF56672">
    <property type="entry name" value="DNA/RNA polymerases"/>
    <property type="match status" value="1"/>
</dbReference>